<dbReference type="InterPro" id="IPR032675">
    <property type="entry name" value="LRR_dom_sf"/>
</dbReference>
<dbReference type="Pfam" id="PF08263">
    <property type="entry name" value="LRRNT_2"/>
    <property type="match status" value="1"/>
</dbReference>
<protein>
    <submittedName>
        <fullName evidence="12">Receptor protein kinase</fullName>
    </submittedName>
</protein>
<dbReference type="SMART" id="SM00369">
    <property type="entry name" value="LRR_TYP"/>
    <property type="match status" value="4"/>
</dbReference>
<keyword evidence="8 12" id="KW-0675">Receptor</keyword>
<keyword evidence="2" id="KW-0433">Leucine-rich repeat</keyword>
<organism evidence="12 13">
    <name type="scientific">Quillaja saponaria</name>
    <name type="common">Soap bark tree</name>
    <dbReference type="NCBI Taxonomy" id="32244"/>
    <lineage>
        <taxon>Eukaryota</taxon>
        <taxon>Viridiplantae</taxon>
        <taxon>Streptophyta</taxon>
        <taxon>Embryophyta</taxon>
        <taxon>Tracheophyta</taxon>
        <taxon>Spermatophyta</taxon>
        <taxon>Magnoliopsida</taxon>
        <taxon>eudicotyledons</taxon>
        <taxon>Gunneridae</taxon>
        <taxon>Pentapetalae</taxon>
        <taxon>rosids</taxon>
        <taxon>fabids</taxon>
        <taxon>Fabales</taxon>
        <taxon>Quillajaceae</taxon>
        <taxon>Quillaja</taxon>
    </lineage>
</organism>
<dbReference type="Proteomes" id="UP001163823">
    <property type="component" value="Chromosome 10"/>
</dbReference>
<keyword evidence="13" id="KW-1185">Reference proteome</keyword>
<feature type="signal peptide" evidence="10">
    <location>
        <begin position="1"/>
        <end position="28"/>
    </location>
</feature>
<evidence type="ECO:0000313" key="13">
    <source>
        <dbReference type="Proteomes" id="UP001163823"/>
    </source>
</evidence>
<dbReference type="InterPro" id="IPR052422">
    <property type="entry name" value="Auxin_Ser/Thr_Kinase"/>
</dbReference>
<dbReference type="KEGG" id="qsa:O6P43_025979"/>
<comment type="caution">
    <text evidence="12">The sequence shown here is derived from an EMBL/GenBank/DDBJ whole genome shotgun (WGS) entry which is preliminary data.</text>
</comment>
<keyword evidence="6" id="KW-1133">Transmembrane helix</keyword>
<dbReference type="GO" id="GO:0016301">
    <property type="term" value="F:kinase activity"/>
    <property type="evidence" value="ECO:0007669"/>
    <property type="project" value="UniProtKB-KW"/>
</dbReference>
<keyword evidence="12" id="KW-0418">Kinase</keyword>
<evidence type="ECO:0000256" key="6">
    <source>
        <dbReference type="ARBA" id="ARBA00022989"/>
    </source>
</evidence>
<evidence type="ECO:0000256" key="1">
    <source>
        <dbReference type="ARBA" id="ARBA00004167"/>
    </source>
</evidence>
<evidence type="ECO:0000313" key="12">
    <source>
        <dbReference type="EMBL" id="KAJ7954393.1"/>
    </source>
</evidence>
<dbReference type="Pfam" id="PF00560">
    <property type="entry name" value="LRR_1"/>
    <property type="match status" value="2"/>
</dbReference>
<evidence type="ECO:0000256" key="8">
    <source>
        <dbReference type="ARBA" id="ARBA00023170"/>
    </source>
</evidence>
<evidence type="ECO:0000259" key="11">
    <source>
        <dbReference type="Pfam" id="PF08263"/>
    </source>
</evidence>
<dbReference type="SUPFAM" id="SSF52058">
    <property type="entry name" value="L domain-like"/>
    <property type="match status" value="1"/>
</dbReference>
<accession>A0AAD7LAA5</accession>
<dbReference type="EMBL" id="JARAOO010000010">
    <property type="protein sequence ID" value="KAJ7954393.1"/>
    <property type="molecule type" value="Genomic_DNA"/>
</dbReference>
<keyword evidence="7" id="KW-0472">Membrane</keyword>
<name>A0AAD7LAA5_QUISA</name>
<comment type="subcellular location">
    <subcellularLocation>
        <location evidence="1">Membrane</location>
        <topology evidence="1">Single-pass membrane protein</topology>
    </subcellularLocation>
</comment>
<evidence type="ECO:0000256" key="4">
    <source>
        <dbReference type="ARBA" id="ARBA00022729"/>
    </source>
</evidence>
<evidence type="ECO:0000256" key="3">
    <source>
        <dbReference type="ARBA" id="ARBA00022692"/>
    </source>
</evidence>
<dbReference type="Gene3D" id="3.80.10.10">
    <property type="entry name" value="Ribonuclease Inhibitor"/>
    <property type="match status" value="1"/>
</dbReference>
<evidence type="ECO:0000256" key="5">
    <source>
        <dbReference type="ARBA" id="ARBA00022737"/>
    </source>
</evidence>
<dbReference type="InterPro" id="IPR003591">
    <property type="entry name" value="Leu-rich_rpt_typical-subtyp"/>
</dbReference>
<evidence type="ECO:0000256" key="9">
    <source>
        <dbReference type="ARBA" id="ARBA00023180"/>
    </source>
</evidence>
<keyword evidence="3" id="KW-0812">Transmembrane</keyword>
<dbReference type="PROSITE" id="PS51450">
    <property type="entry name" value="LRR"/>
    <property type="match status" value="1"/>
</dbReference>
<evidence type="ECO:0000256" key="2">
    <source>
        <dbReference type="ARBA" id="ARBA00022614"/>
    </source>
</evidence>
<dbReference type="GO" id="GO:0016020">
    <property type="term" value="C:membrane"/>
    <property type="evidence" value="ECO:0007669"/>
    <property type="project" value="UniProtKB-SubCell"/>
</dbReference>
<dbReference type="PANTHER" id="PTHR47986:SF34">
    <property type="entry name" value="RECEPTOR-LIKE KINASE TMK2"/>
    <property type="match status" value="1"/>
</dbReference>
<dbReference type="InterPro" id="IPR001611">
    <property type="entry name" value="Leu-rich_rpt"/>
</dbReference>
<dbReference type="InterPro" id="IPR013210">
    <property type="entry name" value="LRR_N_plant-typ"/>
</dbReference>
<feature type="chain" id="PRO_5042289194" evidence="10">
    <location>
        <begin position="29"/>
        <end position="318"/>
    </location>
</feature>
<keyword evidence="5" id="KW-0677">Repeat</keyword>
<evidence type="ECO:0000256" key="10">
    <source>
        <dbReference type="SAM" id="SignalP"/>
    </source>
</evidence>
<proteinExistence type="predicted"/>
<dbReference type="AlphaFoldDB" id="A0AAD7LAA5"/>
<keyword evidence="4 10" id="KW-0732">Signal</keyword>
<dbReference type="PANTHER" id="PTHR47986">
    <property type="entry name" value="OSJNBA0070M12.3 PROTEIN"/>
    <property type="match status" value="1"/>
</dbReference>
<feature type="domain" description="Leucine-rich repeat-containing N-terminal plant-type" evidence="11">
    <location>
        <begin position="39"/>
        <end position="64"/>
    </location>
</feature>
<reference evidence="12" key="1">
    <citation type="journal article" date="2023" name="Science">
        <title>Elucidation of the pathway for biosynthesis of saponin adjuvants from the soapbark tree.</title>
        <authorList>
            <person name="Reed J."/>
            <person name="Orme A."/>
            <person name="El-Demerdash A."/>
            <person name="Owen C."/>
            <person name="Martin L.B.B."/>
            <person name="Misra R.C."/>
            <person name="Kikuchi S."/>
            <person name="Rejzek M."/>
            <person name="Martin A.C."/>
            <person name="Harkess A."/>
            <person name="Leebens-Mack J."/>
            <person name="Louveau T."/>
            <person name="Stephenson M.J."/>
            <person name="Osbourn A."/>
        </authorList>
    </citation>
    <scope>NUCLEOTIDE SEQUENCE</scope>
    <source>
        <strain evidence="12">S10</strain>
    </source>
</reference>
<sequence length="318" mass="34897">MRRPRLGFGVSIVFRLVLVLSVCLSVRCQSKDAAVMDILKKSIQGPILGWNDPDCCKWTYVTCNGKRIHRIQMGRQKLKGTLPKELANLTELEHLEVQGNELTGPLPSLSGLSKLRIFLAHENNFTSIPPHFFTGLTSLEAVEIGDNPFSAWEIPDSLQDATALQNFSANNANITGRLPEFFGRRGPFPSLIHLHLAENNLEGELPTSFAGSSLQTIWLDARVNGYSKLTGSISVLQYMTSLTEIVFNLNNFTGPIPDVTNLTHLEVLNLRDNKLTGVVPPSLLNLNSLRTVNLTNNLLQGSTPKFPNGVAVDMLGGA</sequence>
<dbReference type="FunFam" id="3.80.10.10:FF:000190">
    <property type="entry name" value="Receptor-like kinase TMK4"/>
    <property type="match status" value="1"/>
</dbReference>
<gene>
    <name evidence="12" type="ORF">O6P43_025979</name>
</gene>
<keyword evidence="12" id="KW-0808">Transferase</keyword>
<evidence type="ECO:0000256" key="7">
    <source>
        <dbReference type="ARBA" id="ARBA00023136"/>
    </source>
</evidence>
<keyword evidence="9" id="KW-0325">Glycoprotein</keyword>